<dbReference type="InterPro" id="IPR050106">
    <property type="entry name" value="HistidinolP_aminotransfase"/>
</dbReference>
<comment type="catalytic activity">
    <reaction evidence="7">
        <text>L-histidinol phosphate + 2-oxoglutarate = 3-(imidazol-4-yl)-2-oxopropyl phosphate + L-glutamate</text>
        <dbReference type="Rhea" id="RHEA:23744"/>
        <dbReference type="ChEBI" id="CHEBI:16810"/>
        <dbReference type="ChEBI" id="CHEBI:29985"/>
        <dbReference type="ChEBI" id="CHEBI:57766"/>
        <dbReference type="ChEBI" id="CHEBI:57980"/>
        <dbReference type="EC" id="2.6.1.9"/>
    </reaction>
</comment>
<evidence type="ECO:0000256" key="3">
    <source>
        <dbReference type="ARBA" id="ARBA00022576"/>
    </source>
</evidence>
<dbReference type="SUPFAM" id="SSF53383">
    <property type="entry name" value="PLP-dependent transferases"/>
    <property type="match status" value="1"/>
</dbReference>
<dbReference type="RefSeq" id="WP_061143154.1">
    <property type="nucleotide sequence ID" value="NZ_LNNH01000029.1"/>
</dbReference>
<dbReference type="InterPro" id="IPR015421">
    <property type="entry name" value="PyrdxlP-dep_Trfase_major"/>
</dbReference>
<dbReference type="Gene3D" id="3.90.1150.10">
    <property type="entry name" value="Aspartate Aminotransferase, domain 1"/>
    <property type="match status" value="1"/>
</dbReference>
<dbReference type="Proteomes" id="UP000064189">
    <property type="component" value="Unassembled WGS sequence"/>
</dbReference>
<dbReference type="GO" id="GO:0004400">
    <property type="term" value="F:histidinol-phosphate transaminase activity"/>
    <property type="evidence" value="ECO:0007669"/>
    <property type="project" value="UniProtKB-UniRule"/>
</dbReference>
<gene>
    <name evidence="7" type="primary">hisC</name>
    <name evidence="9" type="ORF">AS888_23720</name>
</gene>
<dbReference type="InterPro" id="IPR015422">
    <property type="entry name" value="PyrdxlP-dep_Trfase_small"/>
</dbReference>
<dbReference type="EMBL" id="LNNH01000029">
    <property type="protein sequence ID" value="KWW16993.1"/>
    <property type="molecule type" value="Genomic_DNA"/>
</dbReference>
<keyword evidence="7" id="KW-0028">Amino-acid biosynthesis</keyword>
<evidence type="ECO:0000256" key="6">
    <source>
        <dbReference type="ARBA" id="ARBA00023102"/>
    </source>
</evidence>
<evidence type="ECO:0000256" key="5">
    <source>
        <dbReference type="ARBA" id="ARBA00022898"/>
    </source>
</evidence>
<evidence type="ECO:0000256" key="4">
    <source>
        <dbReference type="ARBA" id="ARBA00022679"/>
    </source>
</evidence>
<dbReference type="GO" id="GO:0000105">
    <property type="term" value="P:L-histidine biosynthetic process"/>
    <property type="evidence" value="ECO:0007669"/>
    <property type="project" value="UniProtKB-UniRule"/>
</dbReference>
<comment type="caution">
    <text evidence="9">The sequence shown here is derived from an EMBL/GenBank/DDBJ whole genome shotgun (WGS) entry which is preliminary data.</text>
</comment>
<accession>A0A109MWG2</accession>
<dbReference type="NCBIfam" id="TIGR01141">
    <property type="entry name" value="hisC"/>
    <property type="match status" value="1"/>
</dbReference>
<comment type="cofactor">
    <cofactor evidence="1 7">
        <name>pyridoxal 5'-phosphate</name>
        <dbReference type="ChEBI" id="CHEBI:597326"/>
    </cofactor>
</comment>
<evidence type="ECO:0000256" key="2">
    <source>
        <dbReference type="ARBA" id="ARBA00011738"/>
    </source>
</evidence>
<dbReference type="InterPro" id="IPR015424">
    <property type="entry name" value="PyrdxlP-dep_Trfase"/>
</dbReference>
<dbReference type="InterPro" id="IPR004839">
    <property type="entry name" value="Aminotransferase_I/II_large"/>
</dbReference>
<sequence>MTYSKIPVRKKIEELSPYVSGKPIEEVQRELGLETIVKLASNENPYGCSSLAKEAMIVEMEQASLYPEGMAPSLAAKLARKLSIKQDQIILGNGSDEVIRLLTRTYIQAKDEVIMADVTFPRYETNVLIDGGTPVKIPLMNGVHDLQRMYDAITENTKMIFICNPNNPTGTIVQKERLRAFIEKVPKHILLIVDEAYYEYVNDEDYLETLPLLNDHANLVILRTFSKIHGLAALRIGYGIMNASIIQELVKVKEPFNTNRLAQAAAFASLDDDAFVEQCARRNEEGRRYLENELSRMGLAFFPSHANFLMIKLNQPGKVVFEKLLTSGVITRSGHLLGYADTIRVTIGTPLENEKFITCLQNATNETAGV</sequence>
<dbReference type="UniPathway" id="UPA00031">
    <property type="reaction ID" value="UER00012"/>
</dbReference>
<evidence type="ECO:0000313" key="10">
    <source>
        <dbReference type="Proteomes" id="UP000064189"/>
    </source>
</evidence>
<dbReference type="PANTHER" id="PTHR43643:SF3">
    <property type="entry name" value="HISTIDINOL-PHOSPHATE AMINOTRANSFERASE"/>
    <property type="match status" value="1"/>
</dbReference>
<dbReference type="PANTHER" id="PTHR43643">
    <property type="entry name" value="HISTIDINOL-PHOSPHATE AMINOTRANSFERASE 2"/>
    <property type="match status" value="1"/>
</dbReference>
<evidence type="ECO:0000256" key="1">
    <source>
        <dbReference type="ARBA" id="ARBA00001933"/>
    </source>
</evidence>
<evidence type="ECO:0000256" key="7">
    <source>
        <dbReference type="HAMAP-Rule" id="MF_01023"/>
    </source>
</evidence>
<comment type="similarity">
    <text evidence="7">Belongs to the class-II pyridoxal-phosphate-dependent aminotransferase family. Histidinol-phosphate aminotransferase subfamily.</text>
</comment>
<dbReference type="Pfam" id="PF00155">
    <property type="entry name" value="Aminotran_1_2"/>
    <property type="match status" value="1"/>
</dbReference>
<dbReference type="CDD" id="cd00609">
    <property type="entry name" value="AAT_like"/>
    <property type="match status" value="1"/>
</dbReference>
<evidence type="ECO:0000259" key="8">
    <source>
        <dbReference type="Pfam" id="PF00155"/>
    </source>
</evidence>
<keyword evidence="6 7" id="KW-0368">Histidine biosynthesis</keyword>
<dbReference type="EC" id="2.6.1.9" evidence="7"/>
<keyword evidence="5 7" id="KW-0663">Pyridoxal phosphate</keyword>
<feature type="domain" description="Aminotransferase class I/classII large" evidence="8">
    <location>
        <begin position="35"/>
        <end position="357"/>
    </location>
</feature>
<comment type="pathway">
    <text evidence="7">Amino-acid biosynthesis; L-histidine biosynthesis; L-histidine from 5-phospho-alpha-D-ribose 1-diphosphate: step 7/9.</text>
</comment>
<comment type="subunit">
    <text evidence="2 7">Homodimer.</text>
</comment>
<keyword evidence="4 7" id="KW-0808">Transferase</keyword>
<proteinExistence type="inferred from homology"/>
<keyword evidence="3 7" id="KW-0032">Aminotransferase</keyword>
<dbReference type="GO" id="GO:0030170">
    <property type="term" value="F:pyridoxal phosphate binding"/>
    <property type="evidence" value="ECO:0007669"/>
    <property type="project" value="InterPro"/>
</dbReference>
<organism evidence="9 10">
    <name type="scientific">Peribacillus simplex</name>
    <dbReference type="NCBI Taxonomy" id="1478"/>
    <lineage>
        <taxon>Bacteria</taxon>
        <taxon>Bacillati</taxon>
        <taxon>Bacillota</taxon>
        <taxon>Bacilli</taxon>
        <taxon>Bacillales</taxon>
        <taxon>Bacillaceae</taxon>
        <taxon>Peribacillus</taxon>
    </lineage>
</organism>
<feature type="modified residue" description="N6-(pyridoxal phosphate)lysine" evidence="7">
    <location>
        <position position="227"/>
    </location>
</feature>
<dbReference type="Gene3D" id="3.40.640.10">
    <property type="entry name" value="Type I PLP-dependent aspartate aminotransferase-like (Major domain)"/>
    <property type="match status" value="1"/>
</dbReference>
<name>A0A109MWG2_9BACI</name>
<dbReference type="InterPro" id="IPR005861">
    <property type="entry name" value="HisP_aminotrans"/>
</dbReference>
<reference evidence="9 10" key="1">
    <citation type="submission" date="2015-11" db="EMBL/GenBank/DDBJ databases">
        <title>Genome Sequence of Bacillus simplex strain VanAntwerpen2.</title>
        <authorList>
            <person name="Couger M.B."/>
        </authorList>
    </citation>
    <scope>NUCLEOTIDE SEQUENCE [LARGE SCALE GENOMIC DNA]</scope>
    <source>
        <strain evidence="9 10">VanAntwerpen02</strain>
    </source>
</reference>
<dbReference type="HAMAP" id="MF_01023">
    <property type="entry name" value="HisC_aminotrans_2"/>
    <property type="match status" value="1"/>
</dbReference>
<protein>
    <recommendedName>
        <fullName evidence="7">Histidinol-phosphate aminotransferase</fullName>
        <ecNumber evidence="7">2.6.1.9</ecNumber>
    </recommendedName>
    <alternativeName>
        <fullName evidence="7">Imidazole acetol-phosphate transaminase</fullName>
    </alternativeName>
</protein>
<keyword evidence="10" id="KW-1185">Reference proteome</keyword>
<evidence type="ECO:0000313" key="9">
    <source>
        <dbReference type="EMBL" id="KWW16993.1"/>
    </source>
</evidence>
<dbReference type="AlphaFoldDB" id="A0A109MWG2"/>